<evidence type="ECO:0000259" key="5">
    <source>
        <dbReference type="Pfam" id="PF00667"/>
    </source>
</evidence>
<dbReference type="AlphaFoldDB" id="A0A5P1EC79"/>
<reference evidence="7" key="1">
    <citation type="journal article" date="2017" name="Nat. Commun.">
        <title>The asparagus genome sheds light on the origin and evolution of a young Y chromosome.</title>
        <authorList>
            <person name="Harkess A."/>
            <person name="Zhou J."/>
            <person name="Xu C."/>
            <person name="Bowers J.E."/>
            <person name="Van der Hulst R."/>
            <person name="Ayyampalayam S."/>
            <person name="Mercati F."/>
            <person name="Riccardi P."/>
            <person name="McKain M.R."/>
            <person name="Kakrana A."/>
            <person name="Tang H."/>
            <person name="Ray J."/>
            <person name="Groenendijk J."/>
            <person name="Arikit S."/>
            <person name="Mathioni S.M."/>
            <person name="Nakano M."/>
            <person name="Shan H."/>
            <person name="Telgmann-Rauber A."/>
            <person name="Kanno A."/>
            <person name="Yue Z."/>
            <person name="Chen H."/>
            <person name="Li W."/>
            <person name="Chen Y."/>
            <person name="Xu X."/>
            <person name="Zhang Y."/>
            <person name="Luo S."/>
            <person name="Chen H."/>
            <person name="Gao J."/>
            <person name="Mao Z."/>
            <person name="Pires J.C."/>
            <person name="Luo M."/>
            <person name="Kudrna D."/>
            <person name="Wing R.A."/>
            <person name="Meyers B.C."/>
            <person name="Yi K."/>
            <person name="Kong H."/>
            <person name="Lavrijsen P."/>
            <person name="Sunseri F."/>
            <person name="Falavigna A."/>
            <person name="Ye Y."/>
            <person name="Leebens-Mack J.H."/>
            <person name="Chen G."/>
        </authorList>
    </citation>
    <scope>NUCLEOTIDE SEQUENCE [LARGE SCALE GENOMIC DNA]</scope>
    <source>
        <strain evidence="7">cv. DH0086</strain>
    </source>
</reference>
<dbReference type="InterPro" id="IPR023173">
    <property type="entry name" value="NADPH_Cyt_P450_Rdtase_alpha"/>
</dbReference>
<dbReference type="GO" id="GO:0003958">
    <property type="term" value="F:NADPH-hemoprotein reductase activity"/>
    <property type="evidence" value="ECO:0007669"/>
    <property type="project" value="TreeGrafter"/>
</dbReference>
<evidence type="ECO:0000313" key="7">
    <source>
        <dbReference type="Proteomes" id="UP000243459"/>
    </source>
</evidence>
<dbReference type="GO" id="GO:0050660">
    <property type="term" value="F:flavin adenine dinucleotide binding"/>
    <property type="evidence" value="ECO:0007669"/>
    <property type="project" value="TreeGrafter"/>
</dbReference>
<evidence type="ECO:0000256" key="3">
    <source>
        <dbReference type="ARBA" id="ARBA00022827"/>
    </source>
</evidence>
<keyword evidence="2" id="KW-0285">Flavoprotein</keyword>
<keyword evidence="7" id="KW-1185">Reference proteome</keyword>
<evidence type="ECO:0000313" key="6">
    <source>
        <dbReference type="EMBL" id="ONK58526.1"/>
    </source>
</evidence>
<evidence type="ECO:0000256" key="4">
    <source>
        <dbReference type="ARBA" id="ARBA00023002"/>
    </source>
</evidence>
<keyword evidence="4" id="KW-0560">Oxidoreductase</keyword>
<dbReference type="PANTHER" id="PTHR19384">
    <property type="entry name" value="NITRIC OXIDE SYNTHASE-RELATED"/>
    <property type="match status" value="1"/>
</dbReference>
<dbReference type="Proteomes" id="UP000243459">
    <property type="component" value="Chromosome 9"/>
</dbReference>
<dbReference type="GO" id="GO:0010181">
    <property type="term" value="F:FMN binding"/>
    <property type="evidence" value="ECO:0007669"/>
    <property type="project" value="TreeGrafter"/>
</dbReference>
<evidence type="ECO:0000256" key="1">
    <source>
        <dbReference type="ARBA" id="ARBA00001974"/>
    </source>
</evidence>
<keyword evidence="3" id="KW-0274">FAD</keyword>
<proteinExistence type="predicted"/>
<dbReference type="Gramene" id="ONK58526">
    <property type="protein sequence ID" value="ONK58526"/>
    <property type="gene ID" value="A4U43_C09F13980"/>
</dbReference>
<name>A0A5P1EC79_ASPOF</name>
<feature type="domain" description="Sulfite reductase [NADPH] flavoprotein alpha-component-like FAD-binding" evidence="5">
    <location>
        <begin position="138"/>
        <end position="215"/>
    </location>
</feature>
<sequence length="269" mass="29411">MRIIALIINATPPPSSHRFSEFWHRLGSGRNFIEEGAKRLVKVGLGDDDQCIEDASLHGATSHLEKKWSLANGHAVHDIHHPYIAGTFPSAHGKKNSSTEYETGEHVGVYSENCIETVEEAEMLLGLSSNTFFSIHTALVALAAHASDPSEAERLRFLASPAGKDGYSQWIVASQRSLLEVMAEFPSAKPPLGVFFAAIAPRLQPRYYSISSSPSPWTNTDMKDSQRSLLNLDEGSSTKFMQSPSNETSVVSNRVVAISEPYTEPLGTK</sequence>
<dbReference type="SUPFAM" id="SSF63380">
    <property type="entry name" value="Riboflavin synthase domain-like"/>
    <property type="match status" value="1"/>
</dbReference>
<dbReference type="EMBL" id="CM007389">
    <property type="protein sequence ID" value="ONK58526.1"/>
    <property type="molecule type" value="Genomic_DNA"/>
</dbReference>
<accession>A0A5P1EC79</accession>
<comment type="cofactor">
    <cofactor evidence="1">
        <name>FAD</name>
        <dbReference type="ChEBI" id="CHEBI:57692"/>
    </cofactor>
</comment>
<dbReference type="InterPro" id="IPR017938">
    <property type="entry name" value="Riboflavin_synthase-like_b-brl"/>
</dbReference>
<dbReference type="PANTHER" id="PTHR19384:SF17">
    <property type="entry name" value="NADPH--CYTOCHROME P450 REDUCTASE"/>
    <property type="match status" value="1"/>
</dbReference>
<dbReference type="GO" id="GO:0005829">
    <property type="term" value="C:cytosol"/>
    <property type="evidence" value="ECO:0007669"/>
    <property type="project" value="TreeGrafter"/>
</dbReference>
<dbReference type="Pfam" id="PF00667">
    <property type="entry name" value="FAD_binding_1"/>
    <property type="match status" value="1"/>
</dbReference>
<evidence type="ECO:0000256" key="2">
    <source>
        <dbReference type="ARBA" id="ARBA00022630"/>
    </source>
</evidence>
<protein>
    <recommendedName>
        <fullName evidence="5">Sulfite reductase [NADPH] flavoprotein alpha-component-like FAD-binding domain-containing protein</fullName>
    </recommendedName>
</protein>
<dbReference type="Gene3D" id="1.20.990.10">
    <property type="entry name" value="NADPH-cytochrome p450 Reductase, Chain A, domain 3"/>
    <property type="match status" value="1"/>
</dbReference>
<organism evidence="6 7">
    <name type="scientific">Asparagus officinalis</name>
    <name type="common">Garden asparagus</name>
    <dbReference type="NCBI Taxonomy" id="4686"/>
    <lineage>
        <taxon>Eukaryota</taxon>
        <taxon>Viridiplantae</taxon>
        <taxon>Streptophyta</taxon>
        <taxon>Embryophyta</taxon>
        <taxon>Tracheophyta</taxon>
        <taxon>Spermatophyta</taxon>
        <taxon>Magnoliopsida</taxon>
        <taxon>Liliopsida</taxon>
        <taxon>Asparagales</taxon>
        <taxon>Asparagaceae</taxon>
        <taxon>Asparagoideae</taxon>
        <taxon>Asparagus</taxon>
    </lineage>
</organism>
<dbReference type="InterPro" id="IPR003097">
    <property type="entry name" value="CysJ-like_FAD-binding"/>
</dbReference>
<gene>
    <name evidence="6" type="ORF">A4U43_C09F13980</name>
</gene>